<dbReference type="InterPro" id="IPR002110">
    <property type="entry name" value="Ankyrin_rpt"/>
</dbReference>
<feature type="compositionally biased region" description="Acidic residues" evidence="3">
    <location>
        <begin position="728"/>
        <end position="744"/>
    </location>
</feature>
<dbReference type="PANTHER" id="PTHR45901">
    <property type="entry name" value="PROTEIN CBG12474"/>
    <property type="match status" value="1"/>
</dbReference>
<feature type="repeat" description="ANK" evidence="1">
    <location>
        <begin position="928"/>
        <end position="960"/>
    </location>
</feature>
<evidence type="ECO:0000313" key="5">
    <source>
        <dbReference type="EMBL" id="CAH3194734.1"/>
    </source>
</evidence>
<name>A0ABN8ST49_9CNID</name>
<comment type="caution">
    <text evidence="5">The sequence shown here is derived from an EMBL/GenBank/DDBJ whole genome shotgun (WGS) entry which is preliminary data.</text>
</comment>
<evidence type="ECO:0000259" key="4">
    <source>
        <dbReference type="PROSITE" id="PS50095"/>
    </source>
</evidence>
<feature type="compositionally biased region" description="Polar residues" evidence="3">
    <location>
        <begin position="348"/>
        <end position="361"/>
    </location>
</feature>
<feature type="region of interest" description="Disordered" evidence="3">
    <location>
        <begin position="602"/>
        <end position="864"/>
    </location>
</feature>
<dbReference type="SUPFAM" id="SSF49723">
    <property type="entry name" value="Lipase/lipooxygenase domain (PLAT/LH2 domain)"/>
    <property type="match status" value="1"/>
</dbReference>
<dbReference type="EMBL" id="CALNXI010003955">
    <property type="protein sequence ID" value="CAH3194734.1"/>
    <property type="molecule type" value="Genomic_DNA"/>
</dbReference>
<dbReference type="InterPro" id="IPR001024">
    <property type="entry name" value="PLAT/LH2_dom"/>
</dbReference>
<feature type="repeat" description="ANK" evidence="1">
    <location>
        <begin position="1027"/>
        <end position="1059"/>
    </location>
</feature>
<dbReference type="Gene3D" id="2.40.180.10">
    <property type="entry name" value="Catalase core domain"/>
    <property type="match status" value="1"/>
</dbReference>
<dbReference type="Pfam" id="PF01477">
    <property type="entry name" value="PLAT"/>
    <property type="match status" value="1"/>
</dbReference>
<feature type="compositionally biased region" description="Basic and acidic residues" evidence="3">
    <location>
        <begin position="839"/>
        <end position="855"/>
    </location>
</feature>
<accession>A0ABN8ST49</accession>
<evidence type="ECO:0000256" key="2">
    <source>
        <dbReference type="PROSITE-ProRule" id="PRU00152"/>
    </source>
</evidence>
<evidence type="ECO:0000256" key="1">
    <source>
        <dbReference type="PROSITE-ProRule" id="PRU00023"/>
    </source>
</evidence>
<organism evidence="5 6">
    <name type="scientific">Porites evermanni</name>
    <dbReference type="NCBI Taxonomy" id="104178"/>
    <lineage>
        <taxon>Eukaryota</taxon>
        <taxon>Metazoa</taxon>
        <taxon>Cnidaria</taxon>
        <taxon>Anthozoa</taxon>
        <taxon>Hexacorallia</taxon>
        <taxon>Scleractinia</taxon>
        <taxon>Fungiina</taxon>
        <taxon>Poritidae</taxon>
        <taxon>Porites</taxon>
    </lineage>
</organism>
<feature type="region of interest" description="Disordered" evidence="3">
    <location>
        <begin position="303"/>
        <end position="361"/>
    </location>
</feature>
<feature type="compositionally biased region" description="Basic and acidic residues" evidence="3">
    <location>
        <begin position="684"/>
        <end position="706"/>
    </location>
</feature>
<feature type="repeat" description="ANK" evidence="1">
    <location>
        <begin position="961"/>
        <end position="993"/>
    </location>
</feature>
<evidence type="ECO:0000256" key="3">
    <source>
        <dbReference type="SAM" id="MobiDB-lite"/>
    </source>
</evidence>
<dbReference type="SUPFAM" id="SSF48403">
    <property type="entry name" value="Ankyrin repeat"/>
    <property type="match status" value="1"/>
</dbReference>
<protein>
    <recommendedName>
        <fullName evidence="4">PLAT domain-containing protein</fullName>
    </recommendedName>
</protein>
<dbReference type="InterPro" id="IPR052970">
    <property type="entry name" value="Inner_ear_hair_cell_LOXHD"/>
</dbReference>
<feature type="domain" description="PLAT" evidence="4">
    <location>
        <begin position="455"/>
        <end position="574"/>
    </location>
</feature>
<dbReference type="SMART" id="SM00248">
    <property type="entry name" value="ANK"/>
    <property type="match status" value="5"/>
</dbReference>
<dbReference type="SMART" id="SM00308">
    <property type="entry name" value="LH2"/>
    <property type="match status" value="1"/>
</dbReference>
<dbReference type="PROSITE" id="PS50297">
    <property type="entry name" value="ANK_REP_REGION"/>
    <property type="match status" value="3"/>
</dbReference>
<evidence type="ECO:0000313" key="6">
    <source>
        <dbReference type="Proteomes" id="UP001159427"/>
    </source>
</evidence>
<feature type="compositionally biased region" description="Basic and acidic residues" evidence="3">
    <location>
        <begin position="1117"/>
        <end position="1146"/>
    </location>
</feature>
<keyword evidence="1" id="KW-0040">ANK repeat</keyword>
<feature type="region of interest" description="Disordered" evidence="3">
    <location>
        <begin position="193"/>
        <end position="290"/>
    </location>
</feature>
<feature type="compositionally biased region" description="Acidic residues" evidence="3">
    <location>
        <begin position="804"/>
        <end position="838"/>
    </location>
</feature>
<feature type="compositionally biased region" description="Basic and acidic residues" evidence="3">
    <location>
        <begin position="791"/>
        <end position="803"/>
    </location>
</feature>
<feature type="compositionally biased region" description="Polar residues" evidence="3">
    <location>
        <begin position="219"/>
        <end position="232"/>
    </location>
</feature>
<comment type="caution">
    <text evidence="2">Lacks conserved residue(s) required for the propagation of feature annotation.</text>
</comment>
<dbReference type="InterPro" id="IPR036392">
    <property type="entry name" value="PLAT/LH2_dom_sf"/>
</dbReference>
<feature type="region of interest" description="Disordered" evidence="3">
    <location>
        <begin position="1062"/>
        <end position="1146"/>
    </location>
</feature>
<feature type="compositionally biased region" description="Basic and acidic residues" evidence="3">
    <location>
        <begin position="629"/>
        <end position="644"/>
    </location>
</feature>
<reference evidence="5 6" key="1">
    <citation type="submission" date="2022-05" db="EMBL/GenBank/DDBJ databases">
        <authorList>
            <consortium name="Genoscope - CEA"/>
            <person name="William W."/>
        </authorList>
    </citation>
    <scope>NUCLEOTIDE SEQUENCE [LARGE SCALE GENOMIC DNA]</scope>
</reference>
<feature type="repeat" description="ANK" evidence="1">
    <location>
        <begin position="994"/>
        <end position="1026"/>
    </location>
</feature>
<sequence length="1240" mass="139543">MSSATVAKTVAKKLKYYLDVQRREDGFDLSGPCYPREDPVPLRAGPTLDYDGIHDRSLKHYFHNNNVKKQLQQMHTARNQDAREGTVRGFMDQTMASVDYRLKPGPISPYAIPQTVTPKPPPHRPQATITVDQYMKTKRGAKRRKLPVNVVGKPRRILRRSPPQHVSRDERERLVNMATKLIVATETVALPATKKQSKGFQASEKDIPRLQREKKRQVATESLSSDSEGSQKVSRRPAPPKGKPRSGSAPHRRPESTFFKSSSSRRDGEKHGRSGVHVVLPGGSQSDDEDRLRSLVGRMNLEGRGSSVIASKHQSKETRPRSAAVPQKSRTEEDSYDDEEFESGGSPRLSSTRTTPRQSWMESEHEMIDMSTQTVVHSGTQTVKQYDEELDQIDRHIILPSRLSPVKQTPLERVQEVYVSTETATVGASTTDIPTSTPLSAETQTRNRDLEPKVLTYEVYILTGDKLGAGTKAAVKLTIFGEYGNSGERQLLRSRTHRSKFQRGQVDIFVIDSVFLGKLSSIRIGHNETKLGYGWFLDKVYIKEGPEATRAFEFKCNRWLSSRDDDGQIIRDLPVCDVLPASHLVAVLPRIDERRDEDFFRSASDSDSFSSDEDNVPAPDLREAKKKPKSEEESHIEKTSKHVTEPVVSKPPPVPTPRESDVQKDGFIAVKAENLFDISEGEDDKQGGVEELENEKFFDPDDKSDNSESEDEEENSRTQGKMRREEAENSSESEEEEKDEEEETEGGKRATVTKNGLDNLKLVTTAMTSFKKAAGRKTKDQEFGAEEQDKEEEKMEEKTKVEEQEKEDESGENEVEQEKDVEEAAPEKEEEEEEEEEPRVEFTGDTKPENERERPISAQSEEFFEGFKAGVRAKHEKERERHKESVHESESVLRKGISIHDAAKTGNLDRIKELISVVPEMKNKTDERGMNPLHLAAANGRLDCVKWLAVSGVDLAEETPTGYTAMHLAAMNGHVNCMMILSAMGSTLSSRTIDELTPLHLACMSGFTECVKWLIANRAKVDVVDNNGRMPLDIAEEYGHEDLVKLLRKFKKELTRQDSMLAQLMTSESKRRKSIDSMGSDQDGVPSKVSDSGVGGLESGEDSWISDTEQEDLTIETMKDSRPDSATRQRPGSGRERPESASRARTDSIMSMEGRMATSFLCYDVGWDLSGGQALVMIGRWQKRETIPKVFAPPWLFELPKPPFQNEAECEAIDMETIFYSHANHLKLIFTTKVLHQASF</sequence>
<dbReference type="PROSITE" id="PS50088">
    <property type="entry name" value="ANK_REPEAT"/>
    <property type="match status" value="4"/>
</dbReference>
<dbReference type="PANTHER" id="PTHR45901:SF7">
    <property type="entry name" value="OXYGEN-REGULATED PROTEIN 1"/>
    <property type="match status" value="1"/>
</dbReference>
<dbReference type="Pfam" id="PF12796">
    <property type="entry name" value="Ank_2"/>
    <property type="match status" value="2"/>
</dbReference>
<keyword evidence="6" id="KW-1185">Reference proteome</keyword>
<dbReference type="PROSITE" id="PS50095">
    <property type="entry name" value="PLAT"/>
    <property type="match status" value="1"/>
</dbReference>
<gene>
    <name evidence="5" type="ORF">PEVE_00028492</name>
</gene>
<dbReference type="Proteomes" id="UP001159427">
    <property type="component" value="Unassembled WGS sequence"/>
</dbReference>
<proteinExistence type="predicted"/>
<dbReference type="InterPro" id="IPR036770">
    <property type="entry name" value="Ankyrin_rpt-contain_sf"/>
</dbReference>
<dbReference type="Gene3D" id="1.25.40.20">
    <property type="entry name" value="Ankyrin repeat-containing domain"/>
    <property type="match status" value="1"/>
</dbReference>
<dbReference type="CDD" id="cd01756">
    <property type="entry name" value="PLAT_repeat"/>
    <property type="match status" value="1"/>
</dbReference>